<gene>
    <name evidence="1" type="ORF">GJU41_03010</name>
</gene>
<dbReference type="Proteomes" id="UP000441585">
    <property type="component" value="Unassembled WGS sequence"/>
</dbReference>
<keyword evidence="2" id="KW-1185">Reference proteome</keyword>
<reference evidence="1 2" key="1">
    <citation type="submission" date="2019-11" db="EMBL/GenBank/DDBJ databases">
        <title>Bacillus idriensis genome.</title>
        <authorList>
            <person name="Konopka E.N."/>
            <person name="Newman J.D."/>
        </authorList>
    </citation>
    <scope>NUCLEOTIDE SEQUENCE [LARGE SCALE GENOMIC DNA]</scope>
    <source>
        <strain evidence="1 2">DSM 19097</strain>
    </source>
</reference>
<dbReference type="AlphaFoldDB" id="A0A6I2M927"/>
<dbReference type="RefSeq" id="WP_154317967.1">
    <property type="nucleotide sequence ID" value="NZ_CAJGAA010000001.1"/>
</dbReference>
<dbReference type="EMBL" id="WKKF01000001">
    <property type="protein sequence ID" value="MRX52931.1"/>
    <property type="molecule type" value="Genomic_DNA"/>
</dbReference>
<proteinExistence type="predicted"/>
<organism evidence="1 2">
    <name type="scientific">Metabacillus idriensis</name>
    <dbReference type="NCBI Taxonomy" id="324768"/>
    <lineage>
        <taxon>Bacteria</taxon>
        <taxon>Bacillati</taxon>
        <taxon>Bacillota</taxon>
        <taxon>Bacilli</taxon>
        <taxon>Bacillales</taxon>
        <taxon>Bacillaceae</taxon>
        <taxon>Metabacillus</taxon>
    </lineage>
</organism>
<name>A0A6I2M927_9BACI</name>
<evidence type="ECO:0000313" key="2">
    <source>
        <dbReference type="Proteomes" id="UP000441585"/>
    </source>
</evidence>
<comment type="caution">
    <text evidence="1">The sequence shown here is derived from an EMBL/GenBank/DDBJ whole genome shotgun (WGS) entry which is preliminary data.</text>
</comment>
<evidence type="ECO:0000313" key="1">
    <source>
        <dbReference type="EMBL" id="MRX52931.1"/>
    </source>
</evidence>
<sequence length="76" mass="8221">MASAILNILEGVKKQAAERQAKEAAKQAEAGNVQNIDIRGGKQEAMTPEQMEKHIEMLASAVLQLTERFDGKGGNQ</sequence>
<accession>A0A6I2M927</accession>
<protein>
    <submittedName>
        <fullName evidence="1">Uncharacterized protein</fullName>
    </submittedName>
</protein>